<dbReference type="InterPro" id="IPR036223">
    <property type="entry name" value="CAP_C_sf"/>
</dbReference>
<organism evidence="4 5">
    <name type="scientific">Fasciola gigantica</name>
    <name type="common">Giant liver fluke</name>
    <dbReference type="NCBI Taxonomy" id="46835"/>
    <lineage>
        <taxon>Eukaryota</taxon>
        <taxon>Metazoa</taxon>
        <taxon>Spiralia</taxon>
        <taxon>Lophotrochozoa</taxon>
        <taxon>Platyhelminthes</taxon>
        <taxon>Trematoda</taxon>
        <taxon>Digenea</taxon>
        <taxon>Plagiorchiida</taxon>
        <taxon>Echinostomata</taxon>
        <taxon>Echinostomatoidea</taxon>
        <taxon>Fasciolidae</taxon>
        <taxon>Fasciola</taxon>
    </lineage>
</organism>
<comment type="similarity">
    <text evidence="1">Belongs to the TBCC family.</text>
</comment>
<evidence type="ECO:0000313" key="5">
    <source>
        <dbReference type="Proteomes" id="UP000316759"/>
    </source>
</evidence>
<dbReference type="GO" id="GO:0005096">
    <property type="term" value="F:GTPase activator activity"/>
    <property type="evidence" value="ECO:0007669"/>
    <property type="project" value="InterPro"/>
</dbReference>
<evidence type="ECO:0000259" key="3">
    <source>
        <dbReference type="PROSITE" id="PS51329"/>
    </source>
</evidence>
<dbReference type="SMART" id="SM00673">
    <property type="entry name" value="CARP"/>
    <property type="match status" value="2"/>
</dbReference>
<proteinExistence type="inferred from homology"/>
<dbReference type="GO" id="GO:0005929">
    <property type="term" value="C:cilium"/>
    <property type="evidence" value="ECO:0007669"/>
    <property type="project" value="TreeGrafter"/>
</dbReference>
<dbReference type="InterPro" id="IPR016098">
    <property type="entry name" value="CAP/MinC_C"/>
</dbReference>
<dbReference type="PANTHER" id="PTHR15440">
    <property type="entry name" value="XRP2 PROTEIN"/>
    <property type="match status" value="1"/>
</dbReference>
<evidence type="ECO:0000313" key="4">
    <source>
        <dbReference type="EMBL" id="TPP61454.1"/>
    </source>
</evidence>
<dbReference type="Pfam" id="PF07986">
    <property type="entry name" value="TBCC"/>
    <property type="match status" value="1"/>
</dbReference>
<dbReference type="PROSITE" id="PS51329">
    <property type="entry name" value="C_CAP_COFACTOR_C"/>
    <property type="match status" value="1"/>
</dbReference>
<dbReference type="PANTHER" id="PTHR15440:SF0">
    <property type="entry name" value="PROTEIN XRP2"/>
    <property type="match status" value="1"/>
</dbReference>
<dbReference type="STRING" id="46835.A0A504YJJ6"/>
<accession>A0A504YJJ6</accession>
<evidence type="ECO:0000256" key="2">
    <source>
        <dbReference type="ARBA" id="ARBA00022741"/>
    </source>
</evidence>
<feature type="domain" description="C-CAP/cofactor C-like" evidence="3">
    <location>
        <begin position="32"/>
        <end position="167"/>
    </location>
</feature>
<keyword evidence="5" id="KW-1185">Reference proteome</keyword>
<keyword evidence="2" id="KW-0547">Nucleotide-binding</keyword>
<dbReference type="GO" id="GO:0006892">
    <property type="term" value="P:post-Golgi vesicle-mediated transport"/>
    <property type="evidence" value="ECO:0007669"/>
    <property type="project" value="TreeGrafter"/>
</dbReference>
<dbReference type="GO" id="GO:1990075">
    <property type="term" value="C:periciliary membrane compartment"/>
    <property type="evidence" value="ECO:0007669"/>
    <property type="project" value="TreeGrafter"/>
</dbReference>
<name>A0A504YJJ6_FASGI</name>
<dbReference type="OrthoDB" id="194775at2759"/>
<dbReference type="Proteomes" id="UP000316759">
    <property type="component" value="Unassembled WGS sequence"/>
</dbReference>
<reference evidence="4 5" key="1">
    <citation type="submission" date="2019-04" db="EMBL/GenBank/DDBJ databases">
        <title>Annotation for the trematode Fasciola gigantica.</title>
        <authorList>
            <person name="Choi Y.-J."/>
        </authorList>
    </citation>
    <scope>NUCLEOTIDE SEQUENCE [LARGE SCALE GENOMIC DNA]</scope>
    <source>
        <strain evidence="4">Uganda_cow_1</strain>
    </source>
</reference>
<dbReference type="AlphaFoldDB" id="A0A504YJJ6"/>
<dbReference type="GO" id="GO:0000166">
    <property type="term" value="F:nucleotide binding"/>
    <property type="evidence" value="ECO:0007669"/>
    <property type="project" value="UniProtKB-KW"/>
</dbReference>
<dbReference type="EMBL" id="SUNJ01008150">
    <property type="protein sequence ID" value="TPP61454.1"/>
    <property type="molecule type" value="Genomic_DNA"/>
</dbReference>
<evidence type="ECO:0000256" key="1">
    <source>
        <dbReference type="ARBA" id="ARBA00008848"/>
    </source>
</evidence>
<comment type="caution">
    <text evidence="4">The sequence shown here is derived from an EMBL/GenBank/DDBJ whole genome shotgun (WGS) entry which is preliminary data.</text>
</comment>
<dbReference type="Gene3D" id="2.160.20.70">
    <property type="match status" value="1"/>
</dbReference>
<dbReference type="SUPFAM" id="SSF69340">
    <property type="entry name" value="C-terminal domain of adenylylcyclase associated protein"/>
    <property type="match status" value="1"/>
</dbReference>
<dbReference type="InterPro" id="IPR006599">
    <property type="entry name" value="CARP_motif"/>
</dbReference>
<dbReference type="InterPro" id="IPR012945">
    <property type="entry name" value="Tubulin-bd_cofactor_C_dom"/>
</dbReference>
<dbReference type="InterPro" id="IPR039093">
    <property type="entry name" value="XRP2"/>
</dbReference>
<protein>
    <submittedName>
        <fullName evidence="4">Protein XRP2</fullName>
    </submittedName>
</protein>
<gene>
    <name evidence="4" type="ORF">FGIG_10890</name>
</gene>
<dbReference type="InterPro" id="IPR017901">
    <property type="entry name" value="C-CAP_CF_C-like"/>
</dbReference>
<sequence>MNILWFCCFFRQLRRTPKSKHGVDSEPPIEYPRVKENLDPKNYILEDKDVGVFGRAPGEIGGQQFAIRNCKDICIYLFDHINSIMIDDCINCVIVTGPVKASIFVRDCKNCRLLTACQQFRTRDCENITTFLACVTEPIIESSSNMFFGAYQCFYPELEDCFAQTTEKSRRKVVFFR</sequence>